<reference evidence="1 2" key="1">
    <citation type="submission" date="2013-07" db="EMBL/GenBank/DDBJ databases">
        <authorList>
            <person name="Genoscope - CEA"/>
        </authorList>
    </citation>
    <scope>NUCLEOTIDE SEQUENCE [LARGE SCALE GENOMIC DNA]</scope>
    <source>
        <strain evidence="1 2">G6</strain>
    </source>
</reference>
<gene>
    <name evidence="1" type="ORF">XPG1_0786</name>
</gene>
<dbReference type="KEGG" id="xpo:XPG1_0786"/>
<dbReference type="Proteomes" id="UP000032735">
    <property type="component" value="Chromosome"/>
</dbReference>
<evidence type="ECO:0000313" key="2">
    <source>
        <dbReference type="Proteomes" id="UP000032735"/>
    </source>
</evidence>
<dbReference type="EMBL" id="FO704551">
    <property type="protein sequence ID" value="CDG20441.1"/>
    <property type="molecule type" value="Genomic_DNA"/>
</dbReference>
<dbReference type="AlphaFoldDB" id="A0A068R0J4"/>
<protein>
    <submittedName>
        <fullName evidence="1">Uncharacterized protein</fullName>
    </submittedName>
</protein>
<dbReference type="HOGENOM" id="CLU_3260028_0_0_6"/>
<sequence>MIKQHDTVPQAIEALGILTTHHLTTEMAKKGERRLYKRTAVR</sequence>
<accession>A0A068R0J4</accession>
<name>A0A068R0J4_9GAMM</name>
<organism evidence="1 2">
    <name type="scientific">Xenorhabdus poinarii G6</name>
    <dbReference type="NCBI Taxonomy" id="1354304"/>
    <lineage>
        <taxon>Bacteria</taxon>
        <taxon>Pseudomonadati</taxon>
        <taxon>Pseudomonadota</taxon>
        <taxon>Gammaproteobacteria</taxon>
        <taxon>Enterobacterales</taxon>
        <taxon>Morganellaceae</taxon>
        <taxon>Xenorhabdus</taxon>
    </lineage>
</organism>
<keyword evidence="2" id="KW-1185">Reference proteome</keyword>
<evidence type="ECO:0000313" key="1">
    <source>
        <dbReference type="EMBL" id="CDG20441.1"/>
    </source>
</evidence>
<proteinExistence type="predicted"/>